<protein>
    <submittedName>
        <fullName evidence="1">DNA primase</fullName>
    </submittedName>
</protein>
<accession>A0ABS0KI97</accession>
<dbReference type="Proteomes" id="UP000608450">
    <property type="component" value="Unassembled WGS sequence"/>
</dbReference>
<evidence type="ECO:0000313" key="2">
    <source>
        <dbReference type="Proteomes" id="UP000608450"/>
    </source>
</evidence>
<comment type="caution">
    <text evidence="1">The sequence shown here is derived from an EMBL/GenBank/DDBJ whole genome shotgun (WGS) entry which is preliminary data.</text>
</comment>
<name>A0ABS0KI97_PSENT</name>
<dbReference type="EMBL" id="JADTFC010000019">
    <property type="protein sequence ID" value="MBG6287802.1"/>
    <property type="molecule type" value="Genomic_DNA"/>
</dbReference>
<sequence>MNTVRVDFDEPAYLRSYKGMCVHSHRYCRDGVALQLNDDVQALEPVVINRLYRPQDRLQPVMPAGGVPVEGELLERTDDRGLHAVDAQTSISCAAEEDVELSFRQGMEGEFVEGIYNGSGSHWYRFNKRNGRSFYLRIGNHLVWGAELALEINRTNIQKGDKIRLTFLEKTPVTVPIRKENDEVEWKNTHRNSWQIDRID</sequence>
<dbReference type="RefSeq" id="WP_196912592.1">
    <property type="nucleotide sequence ID" value="NZ_JADTFC010000019.1"/>
</dbReference>
<evidence type="ECO:0000313" key="1">
    <source>
        <dbReference type="EMBL" id="MBG6287802.1"/>
    </source>
</evidence>
<organism evidence="1 2">
    <name type="scientific">Pseudomonas nitroreducens</name>
    <dbReference type="NCBI Taxonomy" id="46680"/>
    <lineage>
        <taxon>Bacteria</taxon>
        <taxon>Pseudomonadati</taxon>
        <taxon>Pseudomonadota</taxon>
        <taxon>Gammaproteobacteria</taxon>
        <taxon>Pseudomonadales</taxon>
        <taxon>Pseudomonadaceae</taxon>
        <taxon>Pseudomonas</taxon>
    </lineage>
</organism>
<gene>
    <name evidence="1" type="ORF">I5I61_10130</name>
</gene>
<reference evidence="1 2" key="1">
    <citation type="submission" date="2020-11" db="EMBL/GenBank/DDBJ databases">
        <title>Enhanced detection system for hospital associated transmission using whole genome sequencing surveillance.</title>
        <authorList>
            <person name="Harrison L.H."/>
            <person name="Van Tyne D."/>
            <person name="Marsh J.W."/>
            <person name="Griffith M.P."/>
            <person name="Snyder D.J."/>
            <person name="Cooper V.S."/>
            <person name="Mustapha M."/>
        </authorList>
    </citation>
    <scope>NUCLEOTIDE SEQUENCE [LARGE SCALE GENOMIC DNA]</scope>
    <source>
        <strain evidence="1 2">PSA00705</strain>
    </source>
</reference>
<proteinExistence type="predicted"/>
<keyword evidence="2" id="KW-1185">Reference proteome</keyword>